<gene>
    <name evidence="2" type="ORF">ACAOBT_LOCUS20251</name>
</gene>
<organism evidence="2 3">
    <name type="scientific">Acanthoscelides obtectus</name>
    <name type="common">Bean weevil</name>
    <name type="synonym">Bruchus obtectus</name>
    <dbReference type="NCBI Taxonomy" id="200917"/>
    <lineage>
        <taxon>Eukaryota</taxon>
        <taxon>Metazoa</taxon>
        <taxon>Ecdysozoa</taxon>
        <taxon>Arthropoda</taxon>
        <taxon>Hexapoda</taxon>
        <taxon>Insecta</taxon>
        <taxon>Pterygota</taxon>
        <taxon>Neoptera</taxon>
        <taxon>Endopterygota</taxon>
        <taxon>Coleoptera</taxon>
        <taxon>Polyphaga</taxon>
        <taxon>Cucujiformia</taxon>
        <taxon>Chrysomeloidea</taxon>
        <taxon>Chrysomelidae</taxon>
        <taxon>Bruchinae</taxon>
        <taxon>Bruchini</taxon>
        <taxon>Acanthoscelides</taxon>
    </lineage>
</organism>
<dbReference type="Proteomes" id="UP001152888">
    <property type="component" value="Unassembled WGS sequence"/>
</dbReference>
<name>A0A9P0PNZ0_ACAOB</name>
<dbReference type="EMBL" id="CAKOFQ010007112">
    <property type="protein sequence ID" value="CAH1991412.1"/>
    <property type="molecule type" value="Genomic_DNA"/>
</dbReference>
<evidence type="ECO:0000256" key="1">
    <source>
        <dbReference type="SAM" id="MobiDB-lite"/>
    </source>
</evidence>
<keyword evidence="3" id="KW-1185">Reference proteome</keyword>
<reference evidence="2" key="1">
    <citation type="submission" date="2022-03" db="EMBL/GenBank/DDBJ databases">
        <authorList>
            <person name="Sayadi A."/>
        </authorList>
    </citation>
    <scope>NUCLEOTIDE SEQUENCE</scope>
</reference>
<evidence type="ECO:0000313" key="3">
    <source>
        <dbReference type="Proteomes" id="UP001152888"/>
    </source>
</evidence>
<proteinExistence type="predicted"/>
<comment type="caution">
    <text evidence="2">The sequence shown here is derived from an EMBL/GenBank/DDBJ whole genome shotgun (WGS) entry which is preliminary data.</text>
</comment>
<feature type="region of interest" description="Disordered" evidence="1">
    <location>
        <begin position="1"/>
        <end position="39"/>
    </location>
</feature>
<feature type="compositionally biased region" description="Basic residues" evidence="1">
    <location>
        <begin position="1"/>
        <end position="11"/>
    </location>
</feature>
<feature type="compositionally biased region" description="Basic residues" evidence="1">
    <location>
        <begin position="24"/>
        <end position="39"/>
    </location>
</feature>
<sequence>MATTKRRRRRPRGSDRRQSGRLRNGGRKSTGKWKRKEKR</sequence>
<protein>
    <submittedName>
        <fullName evidence="2">Uncharacterized protein</fullName>
    </submittedName>
</protein>
<dbReference type="AlphaFoldDB" id="A0A9P0PNZ0"/>
<evidence type="ECO:0000313" key="2">
    <source>
        <dbReference type="EMBL" id="CAH1991412.1"/>
    </source>
</evidence>
<accession>A0A9P0PNZ0</accession>